<sequence>MTMEQPQESSKQTEPRPPIVDGIVSVNHQASGRNETAARVAFLVVMAIVLVVGLVFAANTYSAKRKAEATQEERAAKVENKPAQVGLKRVFETDPPPPQNTTALVRSTSQSPVASTDHAMRSSLDREIDDGSRPMALAPDQTRGNRSLGRPTSSRFGGEVLVTNSPASDSPRTQQAGTGPDAAISLVRELLNSTRQPDMGSGSLLGGSAMPVSTGDTGNSMPSSVGYMGGPSGPSIGVTSVGLAAPPGPAASGAGPIGGLLTPSDTPKVQAGLLGDRNLILPKGRTIDCALTVRVINEVAGMATCILNSDVYSDNGRVVLLERGSEAVGEYAATMAQGQRRLFLLWTRVKTPMGVVINLNSPAADALGTSGLVGYVDNHWWDRLGAAFLLSLVQDGIGLATATQAGGGGAQSLGIYQHSATTGNRMAELILQSTINIKPTLYKNQGDRGTIFVARDLDFSTVYELHPH</sequence>
<feature type="compositionally biased region" description="Polar residues" evidence="7">
    <location>
        <begin position="1"/>
        <end position="12"/>
    </location>
</feature>
<evidence type="ECO:0000256" key="8">
    <source>
        <dbReference type="SAM" id="Phobius"/>
    </source>
</evidence>
<feature type="region of interest" description="Disordered" evidence="7">
    <location>
        <begin position="1"/>
        <end position="20"/>
    </location>
</feature>
<proteinExistence type="inferred from homology"/>
<keyword evidence="3" id="KW-1003">Cell membrane</keyword>
<organism evidence="9 10">
    <name type="scientific">Candidatus Nitrospira nitrosa</name>
    <dbReference type="NCBI Taxonomy" id="1742972"/>
    <lineage>
        <taxon>Bacteria</taxon>
        <taxon>Pseudomonadati</taxon>
        <taxon>Nitrospirota</taxon>
        <taxon>Nitrospiria</taxon>
        <taxon>Nitrospirales</taxon>
        <taxon>Nitrospiraceae</taxon>
        <taxon>Nitrospira</taxon>
    </lineage>
</organism>
<keyword evidence="5 8" id="KW-1133">Transmembrane helix</keyword>
<comment type="similarity">
    <text evidence="2">Belongs to the TrbI/VirB10 family.</text>
</comment>
<feature type="compositionally biased region" description="Polar residues" evidence="7">
    <location>
        <begin position="142"/>
        <end position="155"/>
    </location>
</feature>
<dbReference type="Pfam" id="PF03743">
    <property type="entry name" value="TrbI"/>
    <property type="match status" value="1"/>
</dbReference>
<evidence type="ECO:0000256" key="1">
    <source>
        <dbReference type="ARBA" id="ARBA00004162"/>
    </source>
</evidence>
<dbReference type="AlphaFoldDB" id="A0A0S4LHT7"/>
<feature type="compositionally biased region" description="Polar residues" evidence="7">
    <location>
        <begin position="162"/>
        <end position="177"/>
    </location>
</feature>
<feature type="region of interest" description="Disordered" evidence="7">
    <location>
        <begin position="86"/>
        <end position="179"/>
    </location>
</feature>
<gene>
    <name evidence="9" type="ORF">COMA1_30388</name>
</gene>
<evidence type="ECO:0000256" key="7">
    <source>
        <dbReference type="SAM" id="MobiDB-lite"/>
    </source>
</evidence>
<name>A0A0S4LHT7_9BACT</name>
<evidence type="ECO:0000256" key="4">
    <source>
        <dbReference type="ARBA" id="ARBA00022692"/>
    </source>
</evidence>
<feature type="compositionally biased region" description="Polar residues" evidence="7">
    <location>
        <begin position="100"/>
        <end position="114"/>
    </location>
</feature>
<dbReference type="GO" id="GO:0005886">
    <property type="term" value="C:plasma membrane"/>
    <property type="evidence" value="ECO:0007669"/>
    <property type="project" value="UniProtKB-SubCell"/>
</dbReference>
<evidence type="ECO:0000256" key="5">
    <source>
        <dbReference type="ARBA" id="ARBA00022989"/>
    </source>
</evidence>
<evidence type="ECO:0000256" key="2">
    <source>
        <dbReference type="ARBA" id="ARBA00010265"/>
    </source>
</evidence>
<evidence type="ECO:0000256" key="6">
    <source>
        <dbReference type="ARBA" id="ARBA00023136"/>
    </source>
</evidence>
<feature type="compositionally biased region" description="Basic and acidic residues" evidence="7">
    <location>
        <begin position="118"/>
        <end position="132"/>
    </location>
</feature>
<evidence type="ECO:0008006" key="11">
    <source>
        <dbReference type="Google" id="ProtNLM"/>
    </source>
</evidence>
<evidence type="ECO:0000256" key="3">
    <source>
        <dbReference type="ARBA" id="ARBA00022475"/>
    </source>
</evidence>
<keyword evidence="4 8" id="KW-0812">Transmembrane</keyword>
<dbReference type="InterPro" id="IPR042217">
    <property type="entry name" value="T4SS_VirB10/TrbI"/>
</dbReference>
<protein>
    <recommendedName>
        <fullName evidence="11">Type IV secretion system protein VirB10</fullName>
    </recommendedName>
</protein>
<evidence type="ECO:0000313" key="9">
    <source>
        <dbReference type="EMBL" id="CUS37061.1"/>
    </source>
</evidence>
<accession>A0A0S4LHT7</accession>
<dbReference type="Proteomes" id="UP000199032">
    <property type="component" value="Unassembled WGS sequence"/>
</dbReference>
<dbReference type="Gene3D" id="2.40.128.260">
    <property type="entry name" value="Type IV secretion system, VirB10/TraB/TrbI"/>
    <property type="match status" value="2"/>
</dbReference>
<comment type="subcellular location">
    <subcellularLocation>
        <location evidence="1">Cell membrane</location>
        <topology evidence="1">Single-pass membrane protein</topology>
    </subcellularLocation>
</comment>
<dbReference type="STRING" id="1742972.COMA1_30388"/>
<reference evidence="9 10" key="1">
    <citation type="submission" date="2015-10" db="EMBL/GenBank/DDBJ databases">
        <authorList>
            <person name="Gilbert D.G."/>
        </authorList>
    </citation>
    <scope>NUCLEOTIDE SEQUENCE [LARGE SCALE GENOMIC DNA]</scope>
    <source>
        <strain evidence="9">COMA1</strain>
    </source>
</reference>
<dbReference type="InterPro" id="IPR047695">
    <property type="entry name" value="T4SS_VirB10/PtlG"/>
</dbReference>
<dbReference type="NCBIfam" id="NF038091">
    <property type="entry name" value="T4SS_VirB10"/>
    <property type="match status" value="1"/>
</dbReference>
<dbReference type="EMBL" id="CZQA01000009">
    <property type="protein sequence ID" value="CUS37061.1"/>
    <property type="molecule type" value="Genomic_DNA"/>
</dbReference>
<evidence type="ECO:0000313" key="10">
    <source>
        <dbReference type="Proteomes" id="UP000199032"/>
    </source>
</evidence>
<dbReference type="CDD" id="cd16429">
    <property type="entry name" value="VirB10"/>
    <property type="match status" value="1"/>
</dbReference>
<feature type="compositionally biased region" description="Polar residues" evidence="7">
    <location>
        <begin position="214"/>
        <end position="223"/>
    </location>
</feature>
<dbReference type="OrthoDB" id="9766860at2"/>
<dbReference type="InterPro" id="IPR005498">
    <property type="entry name" value="T4SS_VirB10/TraB/TrbI"/>
</dbReference>
<keyword evidence="6 8" id="KW-0472">Membrane</keyword>
<keyword evidence="10" id="KW-1185">Reference proteome</keyword>
<feature type="transmembrane region" description="Helical" evidence="8">
    <location>
        <begin position="37"/>
        <end position="58"/>
    </location>
</feature>
<feature type="region of interest" description="Disordered" evidence="7">
    <location>
        <begin position="194"/>
        <end position="224"/>
    </location>
</feature>